<evidence type="ECO:0000313" key="7">
    <source>
        <dbReference type="Proteomes" id="UP000594638"/>
    </source>
</evidence>
<name>A0A8S0R9M2_OLEEU</name>
<sequence>PYLLKSWHLHALNRVRGFGGRFLSKKQHQQSDSAYLSSSQDSLHFNQMGDTLNCDAHAIQTNKHDVPTTTSTEVSRIACDDVIFPLAERRFPSRLAISMQ</sequence>
<dbReference type="OrthoDB" id="1097733at2759"/>
<dbReference type="PANTHER" id="PTHR12632">
    <property type="entry name" value="TRANSCRIPTION FACTOR NF-Y ALPHA-RELATED"/>
    <property type="match status" value="1"/>
</dbReference>
<keyword evidence="2" id="KW-0805">Transcription regulation</keyword>
<keyword evidence="4" id="KW-0804">Transcription</keyword>
<proteinExistence type="predicted"/>
<evidence type="ECO:0000313" key="6">
    <source>
        <dbReference type="EMBL" id="CAA2975962.1"/>
    </source>
</evidence>
<evidence type="ECO:0000256" key="4">
    <source>
        <dbReference type="ARBA" id="ARBA00023163"/>
    </source>
</evidence>
<dbReference type="GO" id="GO:0003677">
    <property type="term" value="F:DNA binding"/>
    <property type="evidence" value="ECO:0007669"/>
    <property type="project" value="UniProtKB-KW"/>
</dbReference>
<accession>A0A8S0R9M2</accession>
<dbReference type="GO" id="GO:0003700">
    <property type="term" value="F:DNA-binding transcription factor activity"/>
    <property type="evidence" value="ECO:0007669"/>
    <property type="project" value="InterPro"/>
</dbReference>
<feature type="non-terminal residue" evidence="6">
    <location>
        <position position="1"/>
    </location>
</feature>
<keyword evidence="3" id="KW-0238">DNA-binding</keyword>
<evidence type="ECO:0000256" key="2">
    <source>
        <dbReference type="ARBA" id="ARBA00023015"/>
    </source>
</evidence>
<dbReference type="EMBL" id="CACTIH010002330">
    <property type="protein sequence ID" value="CAA2975962.1"/>
    <property type="molecule type" value="Genomic_DNA"/>
</dbReference>
<evidence type="ECO:0000256" key="5">
    <source>
        <dbReference type="ARBA" id="ARBA00023242"/>
    </source>
</evidence>
<keyword evidence="5" id="KW-0539">Nucleus</keyword>
<evidence type="ECO:0000256" key="3">
    <source>
        <dbReference type="ARBA" id="ARBA00023125"/>
    </source>
</evidence>
<organism evidence="6 7">
    <name type="scientific">Olea europaea subsp. europaea</name>
    <dbReference type="NCBI Taxonomy" id="158383"/>
    <lineage>
        <taxon>Eukaryota</taxon>
        <taxon>Viridiplantae</taxon>
        <taxon>Streptophyta</taxon>
        <taxon>Embryophyta</taxon>
        <taxon>Tracheophyta</taxon>
        <taxon>Spermatophyta</taxon>
        <taxon>Magnoliopsida</taxon>
        <taxon>eudicotyledons</taxon>
        <taxon>Gunneridae</taxon>
        <taxon>Pentapetalae</taxon>
        <taxon>asterids</taxon>
        <taxon>lamiids</taxon>
        <taxon>Lamiales</taxon>
        <taxon>Oleaceae</taxon>
        <taxon>Oleeae</taxon>
        <taxon>Olea</taxon>
    </lineage>
</organism>
<comment type="caution">
    <text evidence="6">The sequence shown here is derived from an EMBL/GenBank/DDBJ whole genome shotgun (WGS) entry which is preliminary data.</text>
</comment>
<protein>
    <submittedName>
        <fullName evidence="6">Nuclear transcription factor Y subunit A-3 isoform X1</fullName>
    </submittedName>
</protein>
<dbReference type="GO" id="GO:0005634">
    <property type="term" value="C:nucleus"/>
    <property type="evidence" value="ECO:0007669"/>
    <property type="project" value="UniProtKB-SubCell"/>
</dbReference>
<dbReference type="InterPro" id="IPR001289">
    <property type="entry name" value="NFYA"/>
</dbReference>
<feature type="non-terminal residue" evidence="6">
    <location>
        <position position="100"/>
    </location>
</feature>
<evidence type="ECO:0000256" key="1">
    <source>
        <dbReference type="ARBA" id="ARBA00004123"/>
    </source>
</evidence>
<dbReference type="Proteomes" id="UP000594638">
    <property type="component" value="Unassembled WGS sequence"/>
</dbReference>
<gene>
    <name evidence="6" type="ORF">OLEA9_A047490</name>
</gene>
<dbReference type="Gramene" id="OE9A047490T1">
    <property type="protein sequence ID" value="OE9A047490C1"/>
    <property type="gene ID" value="OE9A047490"/>
</dbReference>
<keyword evidence="7" id="KW-1185">Reference proteome</keyword>
<dbReference type="AlphaFoldDB" id="A0A8S0R9M2"/>
<dbReference type="Gene3D" id="6.10.250.2430">
    <property type="match status" value="1"/>
</dbReference>
<comment type="subcellular location">
    <subcellularLocation>
        <location evidence="1">Nucleus</location>
    </subcellularLocation>
</comment>
<reference evidence="6 7" key="1">
    <citation type="submission" date="2019-12" db="EMBL/GenBank/DDBJ databases">
        <authorList>
            <person name="Alioto T."/>
            <person name="Alioto T."/>
            <person name="Gomez Garrido J."/>
        </authorList>
    </citation>
    <scope>NUCLEOTIDE SEQUENCE [LARGE SCALE GENOMIC DNA]</scope>
</reference>
<dbReference type="PROSITE" id="PS51152">
    <property type="entry name" value="NFYA_HAP2_2"/>
    <property type="match status" value="1"/>
</dbReference>